<dbReference type="EMBL" id="JBEQCT010000002">
    <property type="protein sequence ID" value="MFM2484954.1"/>
    <property type="molecule type" value="Genomic_DNA"/>
</dbReference>
<protein>
    <submittedName>
        <fullName evidence="6">MFS transporter</fullName>
    </submittedName>
</protein>
<evidence type="ECO:0000313" key="6">
    <source>
        <dbReference type="EMBL" id="MFM2484954.1"/>
    </source>
</evidence>
<feature type="transmembrane region" description="Helical" evidence="4">
    <location>
        <begin position="251"/>
        <end position="273"/>
    </location>
</feature>
<feature type="transmembrane region" description="Helical" evidence="4">
    <location>
        <begin position="223"/>
        <end position="245"/>
    </location>
</feature>
<feature type="transmembrane region" description="Helical" evidence="4">
    <location>
        <begin position="55"/>
        <end position="79"/>
    </location>
</feature>
<proteinExistence type="predicted"/>
<comment type="caution">
    <text evidence="6">The sequence shown here is derived from an EMBL/GenBank/DDBJ whole genome shotgun (WGS) entry which is preliminary data.</text>
</comment>
<dbReference type="CDD" id="cd17324">
    <property type="entry name" value="MFS_NepI_like"/>
    <property type="match status" value="1"/>
</dbReference>
<keyword evidence="3 4" id="KW-0472">Membrane</keyword>
<dbReference type="PANTHER" id="PTHR42910:SF1">
    <property type="entry name" value="MAJOR FACILITATOR SUPERFAMILY (MFS) PROFILE DOMAIN-CONTAINING PROTEIN"/>
    <property type="match status" value="1"/>
</dbReference>
<evidence type="ECO:0000256" key="3">
    <source>
        <dbReference type="ARBA" id="ARBA00023136"/>
    </source>
</evidence>
<dbReference type="Proteomes" id="UP001629953">
    <property type="component" value="Unassembled WGS sequence"/>
</dbReference>
<feature type="transmembrane region" description="Helical" evidence="4">
    <location>
        <begin position="142"/>
        <end position="160"/>
    </location>
</feature>
<name>A0ABW9G5K3_9GAMM</name>
<accession>A0ABW9G5K3</accession>
<keyword evidence="7" id="KW-1185">Reference proteome</keyword>
<dbReference type="SUPFAM" id="SSF103473">
    <property type="entry name" value="MFS general substrate transporter"/>
    <property type="match status" value="1"/>
</dbReference>
<gene>
    <name evidence="6" type="ORF">ABUE30_07720</name>
</gene>
<feature type="transmembrane region" description="Helical" evidence="4">
    <location>
        <begin position="285"/>
        <end position="306"/>
    </location>
</feature>
<evidence type="ECO:0000256" key="1">
    <source>
        <dbReference type="ARBA" id="ARBA00022692"/>
    </source>
</evidence>
<feature type="transmembrane region" description="Helical" evidence="4">
    <location>
        <begin position="91"/>
        <end position="122"/>
    </location>
</feature>
<feature type="domain" description="Major facilitator superfamily (MFS) profile" evidence="5">
    <location>
        <begin position="19"/>
        <end position="398"/>
    </location>
</feature>
<dbReference type="Gene3D" id="1.20.1250.20">
    <property type="entry name" value="MFS general substrate transporter like domains"/>
    <property type="match status" value="1"/>
</dbReference>
<keyword evidence="2 4" id="KW-1133">Transmembrane helix</keyword>
<feature type="transmembrane region" description="Helical" evidence="4">
    <location>
        <begin position="348"/>
        <end position="367"/>
    </location>
</feature>
<evidence type="ECO:0000256" key="4">
    <source>
        <dbReference type="SAM" id="Phobius"/>
    </source>
</evidence>
<dbReference type="InterPro" id="IPR011701">
    <property type="entry name" value="MFS"/>
</dbReference>
<dbReference type="RefSeq" id="WP_408623142.1">
    <property type="nucleotide sequence ID" value="NZ_JBEQCT010000002.1"/>
</dbReference>
<sequence>MSVLQKSRPQAVLNLPYYLIFSLAVGAGLSVASIYYNQPILSLLGTQLHIQVVHIGWVATGTQVGYALGILLLVPLGDMFDRRVLILVKSLLLAIALLLCSFASGFYSLLLISLLVGVMASVAQDIIPATATLAPAQQRGKIVGTVMTGLLLGILLSRVFSGVMAQYFGWQSVFQIAAILMVIVAGVLWRVLPAMPASLTLGYGALIKSLVKLWQTYPQLRTAALSQGLLSISFSAFWSMLSIFLEQYYHLGSGIAGAFGLAGAAGALGAPIAGRLTDRLSAVHVAQGGSALVTLAFVLIATVFVWPASMQLAVLAFGAIVFDLGLQSSLIAHQSIIYSLEPQARGRLNALLFTGVFIGMASGSALGGYAYAGWGWMGVCFVAISCALLALIVRSRGR</sequence>
<dbReference type="PANTHER" id="PTHR42910">
    <property type="entry name" value="TRANSPORTER SCO4007-RELATED"/>
    <property type="match status" value="1"/>
</dbReference>
<feature type="transmembrane region" description="Helical" evidence="4">
    <location>
        <begin position="12"/>
        <end position="35"/>
    </location>
</feature>
<dbReference type="InterPro" id="IPR020846">
    <property type="entry name" value="MFS_dom"/>
</dbReference>
<evidence type="ECO:0000259" key="5">
    <source>
        <dbReference type="PROSITE" id="PS50850"/>
    </source>
</evidence>
<evidence type="ECO:0000313" key="7">
    <source>
        <dbReference type="Proteomes" id="UP001629953"/>
    </source>
</evidence>
<dbReference type="Pfam" id="PF07690">
    <property type="entry name" value="MFS_1"/>
    <property type="match status" value="1"/>
</dbReference>
<evidence type="ECO:0000256" key="2">
    <source>
        <dbReference type="ARBA" id="ARBA00022989"/>
    </source>
</evidence>
<dbReference type="PROSITE" id="PS50850">
    <property type="entry name" value="MFS"/>
    <property type="match status" value="1"/>
</dbReference>
<dbReference type="InterPro" id="IPR036259">
    <property type="entry name" value="MFS_trans_sf"/>
</dbReference>
<feature type="transmembrane region" description="Helical" evidence="4">
    <location>
        <begin position="167"/>
        <end position="188"/>
    </location>
</feature>
<organism evidence="6 7">
    <name type="scientific">Celerinatantimonas yamalensis</name>
    <dbReference type="NCBI Taxonomy" id="559956"/>
    <lineage>
        <taxon>Bacteria</taxon>
        <taxon>Pseudomonadati</taxon>
        <taxon>Pseudomonadota</taxon>
        <taxon>Gammaproteobacteria</taxon>
        <taxon>Celerinatantimonadaceae</taxon>
        <taxon>Celerinatantimonas</taxon>
    </lineage>
</organism>
<keyword evidence="1 4" id="KW-0812">Transmembrane</keyword>
<feature type="transmembrane region" description="Helical" evidence="4">
    <location>
        <begin position="373"/>
        <end position="393"/>
    </location>
</feature>
<reference evidence="6 7" key="1">
    <citation type="journal article" date="2013" name="Int. J. Syst. Evol. Microbiol.">
        <title>Celerinatantimonas yamalensis sp. nov., a cold-adapted diazotrophic bacterium from a cold permafrost brine.</title>
        <authorList>
            <person name="Shcherbakova V."/>
            <person name="Chuvilskaya N."/>
            <person name="Rivkina E."/>
            <person name="Demidov N."/>
            <person name="Uchaeva V."/>
            <person name="Suetin S."/>
            <person name="Suzina N."/>
            <person name="Gilichinsky D."/>
        </authorList>
    </citation>
    <scope>NUCLEOTIDE SEQUENCE [LARGE SCALE GENOMIC DNA]</scope>
    <source>
        <strain evidence="6 7">C7</strain>
    </source>
</reference>